<evidence type="ECO:0000259" key="2">
    <source>
        <dbReference type="Pfam" id="PF14576"/>
    </source>
</evidence>
<dbReference type="InterPro" id="IPR027942">
    <property type="entry name" value="SEO_N"/>
</dbReference>
<feature type="domain" description="Sieve element occlusion C-terminal" evidence="3">
    <location>
        <begin position="480"/>
        <end position="660"/>
    </location>
</feature>
<feature type="transmembrane region" description="Helical" evidence="1">
    <location>
        <begin position="218"/>
        <end position="239"/>
    </location>
</feature>
<reference evidence="4" key="1">
    <citation type="submission" date="2023-10" db="EMBL/GenBank/DDBJ databases">
        <title>Chromosome-level genome of the transformable northern wattle, Acacia crassicarpa.</title>
        <authorList>
            <person name="Massaro I."/>
            <person name="Sinha N.R."/>
            <person name="Poethig S."/>
            <person name="Leichty A.R."/>
        </authorList>
    </citation>
    <scope>NUCLEOTIDE SEQUENCE</scope>
    <source>
        <strain evidence="4">Acra3RX</strain>
        <tissue evidence="4">Leaf</tissue>
    </source>
</reference>
<feature type="domain" description="Sieve element occlusion N-terminal" evidence="2">
    <location>
        <begin position="19"/>
        <end position="266"/>
    </location>
</feature>
<gene>
    <name evidence="4" type="ORF">QN277_007590</name>
</gene>
<dbReference type="Pfam" id="PF14577">
    <property type="entry name" value="SEO_C"/>
    <property type="match status" value="1"/>
</dbReference>
<keyword evidence="1" id="KW-0472">Membrane</keyword>
<dbReference type="EMBL" id="JAWXYG010000012">
    <property type="protein sequence ID" value="KAK4258093.1"/>
    <property type="molecule type" value="Genomic_DNA"/>
</dbReference>
<sequence length="671" mass="78271">MSEYSQSKKPLLRPLTQLDNQVLDLVYDCYVVNKPGETFNVEALFSVVADIMGPSIGLADPSIKYDARETKDKAYLTNFEPPTHLLKHISCQMMETPHDEHHAYAHETTMEILKTLDAYSWCAKAVTALAAFALEYGNFWHLFQIPKEDNLGKSLAVLNHVQAFERNRRDIFDYNLVVKTVFLSVQYLVTLERMSKQGYDVQGDLPTLNKAIQEFPVFVYWIIITIVICTSYIDILLGYSSSGYELSNISSKISTVLIKLKDYLAKIDNEKALIDEYIGRYRVAFQTPTEIVQVLKCLLFPKDLKDPHVYHGSTGSMVSINVFWQKHVLLFLSGLYSISDETRLLKSIYEGLQRDPKEVKGFRKEDFKILWAPIVDDQYSPGESSNITDRKQFEELKKQMEWYVVEYTIIPPVCKKLIRDRLKYQNKPIVPVFNPQGRLTNENALHMLFAWGDPAFPWGKDDDLHLNMKWNWFWTEMKRLNPNIQNWIKDEAYIVIYGRTDAEYCDDQWLRRMPELLEKVKRDEVTKRSDVVINYYHHGKDKDELRIVNSFWANVENLFDSMRRKTTTKDPSFEEVKAFLGLRQEQSGWVLLSKGSNVKLLCRGDIFYQTLQEFEEWKHNIEIDPGFDVSFAKHYENVFSKLPHHANCLRLDVKYHEEAVDTSAGDVQIVR</sequence>
<evidence type="ECO:0000256" key="1">
    <source>
        <dbReference type="SAM" id="Phobius"/>
    </source>
</evidence>
<dbReference type="Pfam" id="PF14576">
    <property type="entry name" value="SEO_N"/>
    <property type="match status" value="1"/>
</dbReference>
<name>A0AAE1IVF5_9FABA</name>
<proteinExistence type="predicted"/>
<evidence type="ECO:0000313" key="5">
    <source>
        <dbReference type="Proteomes" id="UP001293593"/>
    </source>
</evidence>
<comment type="caution">
    <text evidence="4">The sequence shown here is derived from an EMBL/GenBank/DDBJ whole genome shotgun (WGS) entry which is preliminary data.</text>
</comment>
<accession>A0AAE1IVF5</accession>
<dbReference type="Proteomes" id="UP001293593">
    <property type="component" value="Unassembled WGS sequence"/>
</dbReference>
<keyword evidence="1" id="KW-1133">Transmembrane helix</keyword>
<protein>
    <submittedName>
        <fullName evidence="4">Uncharacterized protein</fullName>
    </submittedName>
</protein>
<dbReference type="PANTHER" id="PTHR33232:SF17">
    <property type="entry name" value="SIEVE ELEMENT OCCLUSION-RELATED"/>
    <property type="match status" value="1"/>
</dbReference>
<organism evidence="4 5">
    <name type="scientific">Acacia crassicarpa</name>
    <name type="common">northern wattle</name>
    <dbReference type="NCBI Taxonomy" id="499986"/>
    <lineage>
        <taxon>Eukaryota</taxon>
        <taxon>Viridiplantae</taxon>
        <taxon>Streptophyta</taxon>
        <taxon>Embryophyta</taxon>
        <taxon>Tracheophyta</taxon>
        <taxon>Spermatophyta</taxon>
        <taxon>Magnoliopsida</taxon>
        <taxon>eudicotyledons</taxon>
        <taxon>Gunneridae</taxon>
        <taxon>Pentapetalae</taxon>
        <taxon>rosids</taxon>
        <taxon>fabids</taxon>
        <taxon>Fabales</taxon>
        <taxon>Fabaceae</taxon>
        <taxon>Caesalpinioideae</taxon>
        <taxon>mimosoid clade</taxon>
        <taxon>Acacieae</taxon>
        <taxon>Acacia</taxon>
    </lineage>
</organism>
<dbReference type="InterPro" id="IPR027944">
    <property type="entry name" value="SEO_C"/>
</dbReference>
<keyword evidence="5" id="KW-1185">Reference proteome</keyword>
<evidence type="ECO:0000313" key="4">
    <source>
        <dbReference type="EMBL" id="KAK4258093.1"/>
    </source>
</evidence>
<dbReference type="InterPro" id="IPR039299">
    <property type="entry name" value="SEOA"/>
</dbReference>
<dbReference type="GO" id="GO:0010088">
    <property type="term" value="P:phloem development"/>
    <property type="evidence" value="ECO:0007669"/>
    <property type="project" value="InterPro"/>
</dbReference>
<dbReference type="AlphaFoldDB" id="A0AAE1IVF5"/>
<dbReference type="PANTHER" id="PTHR33232">
    <property type="entry name" value="PROTEIN SIEVE ELEMENT OCCLUSION B-LIKE"/>
    <property type="match status" value="1"/>
</dbReference>
<evidence type="ECO:0000259" key="3">
    <source>
        <dbReference type="Pfam" id="PF14577"/>
    </source>
</evidence>
<keyword evidence="1" id="KW-0812">Transmembrane</keyword>